<dbReference type="EMBL" id="JACGWX010000001">
    <property type="protein sequence ID" value="MBA8846878.1"/>
    <property type="molecule type" value="Genomic_DNA"/>
</dbReference>
<accession>A0A839EAY9</accession>
<dbReference type="InterPro" id="IPR010982">
    <property type="entry name" value="Lambda_DNA-bd_dom_sf"/>
</dbReference>
<dbReference type="InterPro" id="IPR001387">
    <property type="entry name" value="Cro/C1-type_HTH"/>
</dbReference>
<evidence type="ECO:0000259" key="1">
    <source>
        <dbReference type="PROSITE" id="PS50943"/>
    </source>
</evidence>
<proteinExistence type="predicted"/>
<organism evidence="2 3">
    <name type="scientific">Microcella alkalica</name>
    <dbReference type="NCBI Taxonomy" id="355930"/>
    <lineage>
        <taxon>Bacteria</taxon>
        <taxon>Bacillati</taxon>
        <taxon>Actinomycetota</taxon>
        <taxon>Actinomycetes</taxon>
        <taxon>Micrococcales</taxon>
        <taxon>Microbacteriaceae</taxon>
        <taxon>Microcella</taxon>
    </lineage>
</organism>
<evidence type="ECO:0000313" key="2">
    <source>
        <dbReference type="EMBL" id="MBA8846878.1"/>
    </source>
</evidence>
<reference evidence="2 3" key="1">
    <citation type="submission" date="2020-07" db="EMBL/GenBank/DDBJ databases">
        <title>Sequencing the genomes of 1000 actinobacteria strains.</title>
        <authorList>
            <person name="Klenk H.-P."/>
        </authorList>
    </citation>
    <scope>NUCLEOTIDE SEQUENCE [LARGE SCALE GENOMIC DNA]</scope>
    <source>
        <strain evidence="2 3">DSM 19663</strain>
    </source>
</reference>
<dbReference type="PROSITE" id="PS50943">
    <property type="entry name" value="HTH_CROC1"/>
    <property type="match status" value="1"/>
</dbReference>
<protein>
    <submittedName>
        <fullName evidence="2">Transcriptional regulator with XRE-family HTH domain</fullName>
    </submittedName>
</protein>
<dbReference type="RefSeq" id="WP_182489719.1">
    <property type="nucleotide sequence ID" value="NZ_BAAAOV010000017.1"/>
</dbReference>
<gene>
    <name evidence="2" type="ORF">FHX53_000442</name>
</gene>
<dbReference type="Pfam" id="PF13560">
    <property type="entry name" value="HTH_31"/>
    <property type="match status" value="1"/>
</dbReference>
<keyword evidence="3" id="KW-1185">Reference proteome</keyword>
<dbReference type="GO" id="GO:0003677">
    <property type="term" value="F:DNA binding"/>
    <property type="evidence" value="ECO:0007669"/>
    <property type="project" value="InterPro"/>
</dbReference>
<evidence type="ECO:0000313" key="3">
    <source>
        <dbReference type="Proteomes" id="UP000585905"/>
    </source>
</evidence>
<dbReference type="SUPFAM" id="SSF47413">
    <property type="entry name" value="lambda repressor-like DNA-binding domains"/>
    <property type="match status" value="1"/>
</dbReference>
<feature type="domain" description="HTH cro/C1-type" evidence="1">
    <location>
        <begin position="8"/>
        <end position="62"/>
    </location>
</feature>
<dbReference type="AlphaFoldDB" id="A0A839EAY9"/>
<dbReference type="CDD" id="cd00093">
    <property type="entry name" value="HTH_XRE"/>
    <property type="match status" value="1"/>
</dbReference>
<dbReference type="Proteomes" id="UP000585905">
    <property type="component" value="Unassembled WGS sequence"/>
</dbReference>
<comment type="caution">
    <text evidence="2">The sequence shown here is derived from an EMBL/GenBank/DDBJ whole genome shotgun (WGS) entry which is preliminary data.</text>
</comment>
<dbReference type="Gene3D" id="1.10.260.40">
    <property type="entry name" value="lambda repressor-like DNA-binding domains"/>
    <property type="match status" value="1"/>
</dbReference>
<name>A0A839EAY9_9MICO</name>
<sequence>MIQPARTLLRARRSAGLSQAALARRSAIAQSTISRIESGALDPTWSTMQALLEATGWEVNAAAGPESDLIAPETAARSIATQLGHGNIDAAARDLTESVGRLIRYLDEHPGVEPPAWAVAAPKTADLPMMWSTFLATAFAYALQSTGRAVSPWMLAVPALPDETALGDEPSERFREWLRARTPEVFRQKNLLSRAEDWRIA</sequence>
<dbReference type="SMART" id="SM00530">
    <property type="entry name" value="HTH_XRE"/>
    <property type="match status" value="1"/>
</dbReference>